<protein>
    <submittedName>
        <fullName evidence="2">YtxH domain-containing protein</fullName>
    </submittedName>
</protein>
<dbReference type="PANTHER" id="PTHR35792">
    <property type="entry name" value="GENERAL STRESS PROTEIN"/>
    <property type="match status" value="1"/>
</dbReference>
<keyword evidence="3" id="KW-1185">Reference proteome</keyword>
<proteinExistence type="predicted"/>
<dbReference type="EMBL" id="JBHUIK010000006">
    <property type="protein sequence ID" value="MFD2216245.1"/>
    <property type="molecule type" value="Genomic_DNA"/>
</dbReference>
<dbReference type="InterPro" id="IPR052928">
    <property type="entry name" value="Desiccation-related_membrane"/>
</dbReference>
<evidence type="ECO:0000256" key="1">
    <source>
        <dbReference type="SAM" id="Coils"/>
    </source>
</evidence>
<feature type="coiled-coil region" evidence="1">
    <location>
        <begin position="34"/>
        <end position="68"/>
    </location>
</feature>
<evidence type="ECO:0000313" key="3">
    <source>
        <dbReference type="Proteomes" id="UP001597318"/>
    </source>
</evidence>
<dbReference type="Pfam" id="PF12732">
    <property type="entry name" value="YtxH"/>
    <property type="match status" value="1"/>
</dbReference>
<accession>A0ABW5C331</accession>
<dbReference type="InterPro" id="IPR024623">
    <property type="entry name" value="YtxH"/>
</dbReference>
<gene>
    <name evidence="2" type="ORF">ACFSKK_21455</name>
</gene>
<organism evidence="2 3">
    <name type="scientific">Metabacillus endolithicus</name>
    <dbReference type="NCBI Taxonomy" id="1535204"/>
    <lineage>
        <taxon>Bacteria</taxon>
        <taxon>Bacillati</taxon>
        <taxon>Bacillota</taxon>
        <taxon>Bacilli</taxon>
        <taxon>Bacillales</taxon>
        <taxon>Bacillaceae</taxon>
        <taxon>Metabacillus</taxon>
    </lineage>
</organism>
<dbReference type="PANTHER" id="PTHR35792:SF3">
    <property type="entry name" value="IG HYPOTHETICAL 17707"/>
    <property type="match status" value="1"/>
</dbReference>
<sequence>MANKNSLLFGLVVGGVIGSIATLLSTPSSGKELRGQLNLNRKQLEDLLHQLKNESKALKEQVLKTVKDGSVVVKEVSSDFKKTVEQFQQEIEPHKNDLMKEIEEIDLRIKQLEQTLK</sequence>
<dbReference type="RefSeq" id="WP_247339864.1">
    <property type="nucleotide sequence ID" value="NZ_CP095550.1"/>
</dbReference>
<dbReference type="Proteomes" id="UP001597318">
    <property type="component" value="Unassembled WGS sequence"/>
</dbReference>
<comment type="caution">
    <text evidence="2">The sequence shown here is derived from an EMBL/GenBank/DDBJ whole genome shotgun (WGS) entry which is preliminary data.</text>
</comment>
<keyword evidence="1" id="KW-0175">Coiled coil</keyword>
<reference evidence="3" key="1">
    <citation type="journal article" date="2019" name="Int. J. Syst. Evol. Microbiol.">
        <title>The Global Catalogue of Microorganisms (GCM) 10K type strain sequencing project: providing services to taxonomists for standard genome sequencing and annotation.</title>
        <authorList>
            <consortium name="The Broad Institute Genomics Platform"/>
            <consortium name="The Broad Institute Genome Sequencing Center for Infectious Disease"/>
            <person name="Wu L."/>
            <person name="Ma J."/>
        </authorList>
    </citation>
    <scope>NUCLEOTIDE SEQUENCE [LARGE SCALE GENOMIC DNA]</scope>
    <source>
        <strain evidence="3">CGMCC 1.15474</strain>
    </source>
</reference>
<evidence type="ECO:0000313" key="2">
    <source>
        <dbReference type="EMBL" id="MFD2216245.1"/>
    </source>
</evidence>
<name>A0ABW5C331_9BACI</name>